<evidence type="ECO:0000313" key="2">
    <source>
        <dbReference type="EMBL" id="CAD8875780.1"/>
    </source>
</evidence>
<organism evidence="2">
    <name type="scientific">Corethron hystrix</name>
    <dbReference type="NCBI Taxonomy" id="216773"/>
    <lineage>
        <taxon>Eukaryota</taxon>
        <taxon>Sar</taxon>
        <taxon>Stramenopiles</taxon>
        <taxon>Ochrophyta</taxon>
        <taxon>Bacillariophyta</taxon>
        <taxon>Coscinodiscophyceae</taxon>
        <taxon>Corethrophycidae</taxon>
        <taxon>Corethrales</taxon>
        <taxon>Corethraceae</taxon>
        <taxon>Corethron</taxon>
    </lineage>
</organism>
<sequence length="158" mass="18152">MDQKKICLSPQEVIPQLPRIKNALPKRPPIRKAKTSPNLEQPFPLNRTATPQTCNLDYGTIRMQQRDRKNMLKNSLHMRQMPNAKQFQVPYHESMSQDLMDRDDHDSESDILYGGYRNHKTSYDFLNTKPTRGSIKMALSAIVEPSGPRSHDSSNISC</sequence>
<name>A0A7S1B5K8_9STRA</name>
<accession>A0A7S1B5K8</accession>
<gene>
    <name evidence="2" type="ORF">CHYS00102_LOCUS2957</name>
</gene>
<feature type="region of interest" description="Disordered" evidence="1">
    <location>
        <begin position="27"/>
        <end position="51"/>
    </location>
</feature>
<dbReference type="AlphaFoldDB" id="A0A7S1B5K8"/>
<dbReference type="EMBL" id="HBFR01004274">
    <property type="protein sequence ID" value="CAD8875780.1"/>
    <property type="molecule type" value="Transcribed_RNA"/>
</dbReference>
<reference evidence="2" key="1">
    <citation type="submission" date="2021-01" db="EMBL/GenBank/DDBJ databases">
        <authorList>
            <person name="Corre E."/>
            <person name="Pelletier E."/>
            <person name="Niang G."/>
            <person name="Scheremetjew M."/>
            <person name="Finn R."/>
            <person name="Kale V."/>
            <person name="Holt S."/>
            <person name="Cochrane G."/>
            <person name="Meng A."/>
            <person name="Brown T."/>
            <person name="Cohen L."/>
        </authorList>
    </citation>
    <scope>NUCLEOTIDE SEQUENCE</scope>
    <source>
        <strain evidence="2">308</strain>
    </source>
</reference>
<proteinExistence type="predicted"/>
<protein>
    <submittedName>
        <fullName evidence="2">Uncharacterized protein</fullName>
    </submittedName>
</protein>
<evidence type="ECO:0000256" key="1">
    <source>
        <dbReference type="SAM" id="MobiDB-lite"/>
    </source>
</evidence>